<organism evidence="6 7">
    <name type="scientific">Prymnesium parvum</name>
    <name type="common">Toxic golden alga</name>
    <dbReference type="NCBI Taxonomy" id="97485"/>
    <lineage>
        <taxon>Eukaryota</taxon>
        <taxon>Haptista</taxon>
        <taxon>Haptophyta</taxon>
        <taxon>Prymnesiophyceae</taxon>
        <taxon>Prymnesiales</taxon>
        <taxon>Prymnesiaceae</taxon>
        <taxon>Prymnesium</taxon>
    </lineage>
</organism>
<keyword evidence="2" id="KW-0479">Metal-binding</keyword>
<evidence type="ECO:0000313" key="7">
    <source>
        <dbReference type="Proteomes" id="UP001515480"/>
    </source>
</evidence>
<dbReference type="GO" id="GO:0046872">
    <property type="term" value="F:metal ion binding"/>
    <property type="evidence" value="ECO:0007669"/>
    <property type="project" value="UniProtKB-KW"/>
</dbReference>
<accession>A0AB34IPP7</accession>
<dbReference type="CDD" id="cd07505">
    <property type="entry name" value="HAD_BPGM-like"/>
    <property type="match status" value="1"/>
</dbReference>
<evidence type="ECO:0000313" key="6">
    <source>
        <dbReference type="EMBL" id="KAL1503394.1"/>
    </source>
</evidence>
<dbReference type="Proteomes" id="UP001515480">
    <property type="component" value="Unassembled WGS sequence"/>
</dbReference>
<comment type="caution">
    <text evidence="6">The sequence shown here is derived from an EMBL/GenBank/DDBJ whole genome shotgun (WGS) entry which is preliminary data.</text>
</comment>
<dbReference type="NCBIfam" id="TIGR01509">
    <property type="entry name" value="HAD-SF-IA-v3"/>
    <property type="match status" value="1"/>
</dbReference>
<dbReference type="InterPro" id="IPR041492">
    <property type="entry name" value="HAD_2"/>
</dbReference>
<dbReference type="SFLD" id="SFLDG01129">
    <property type="entry name" value="C1.5:_HAD__Beta-PGM__Phosphata"/>
    <property type="match status" value="1"/>
</dbReference>
<keyword evidence="3" id="KW-0460">Magnesium</keyword>
<dbReference type="EMBL" id="JBGBPQ010000022">
    <property type="protein sequence ID" value="KAL1503382.1"/>
    <property type="molecule type" value="Genomic_DNA"/>
</dbReference>
<evidence type="ECO:0000256" key="4">
    <source>
        <dbReference type="ARBA" id="ARBA00023277"/>
    </source>
</evidence>
<dbReference type="Gene3D" id="3.40.50.1000">
    <property type="entry name" value="HAD superfamily/HAD-like"/>
    <property type="match status" value="1"/>
</dbReference>
<dbReference type="SUPFAM" id="SSF56784">
    <property type="entry name" value="HAD-like"/>
    <property type="match status" value="1"/>
</dbReference>
<reference evidence="6 7" key="1">
    <citation type="journal article" date="2024" name="Science">
        <title>Giant polyketide synthase enzymes in the biosynthesis of giant marine polyether toxins.</title>
        <authorList>
            <person name="Fallon T.R."/>
            <person name="Shende V.V."/>
            <person name="Wierzbicki I.H."/>
            <person name="Pendleton A.L."/>
            <person name="Watervoot N.F."/>
            <person name="Auber R.P."/>
            <person name="Gonzalez D.J."/>
            <person name="Wisecaver J.H."/>
            <person name="Moore B.S."/>
        </authorList>
    </citation>
    <scope>NUCLEOTIDE SEQUENCE [LARGE SCALE GENOMIC DNA]</scope>
    <source>
        <strain evidence="6 7">12B1</strain>
    </source>
</reference>
<dbReference type="PANTHER" id="PTHR46193">
    <property type="entry name" value="6-PHOSPHOGLUCONATE PHOSPHATASE"/>
    <property type="match status" value="1"/>
</dbReference>
<proteinExistence type="predicted"/>
<evidence type="ECO:0000256" key="2">
    <source>
        <dbReference type="ARBA" id="ARBA00022723"/>
    </source>
</evidence>
<dbReference type="Gene3D" id="1.10.150.240">
    <property type="entry name" value="Putative phosphatase, domain 2"/>
    <property type="match status" value="1"/>
</dbReference>
<evidence type="ECO:0000256" key="3">
    <source>
        <dbReference type="ARBA" id="ARBA00022842"/>
    </source>
</evidence>
<dbReference type="InterPro" id="IPR036412">
    <property type="entry name" value="HAD-like_sf"/>
</dbReference>
<dbReference type="InterPro" id="IPR051600">
    <property type="entry name" value="Beta-PGM-like"/>
</dbReference>
<dbReference type="EMBL" id="JBGBPQ010000022">
    <property type="protein sequence ID" value="KAL1503394.1"/>
    <property type="molecule type" value="Genomic_DNA"/>
</dbReference>
<evidence type="ECO:0000313" key="5">
    <source>
        <dbReference type="EMBL" id="KAL1503382.1"/>
    </source>
</evidence>
<dbReference type="PANTHER" id="PTHR46193:SF18">
    <property type="entry name" value="HEXITOL PHOSPHATASE B"/>
    <property type="match status" value="1"/>
</dbReference>
<name>A0AB34IPP7_PRYPA</name>
<gene>
    <name evidence="5" type="ORF">AB1Y20_011433</name>
    <name evidence="6" type="ORF">AB1Y20_011445</name>
</gene>
<dbReference type="AlphaFoldDB" id="A0AB34IPP7"/>
<dbReference type="InterPro" id="IPR023214">
    <property type="entry name" value="HAD_sf"/>
</dbReference>
<comment type="cofactor">
    <cofactor evidence="1">
        <name>Mg(2+)</name>
        <dbReference type="ChEBI" id="CHEBI:18420"/>
    </cofactor>
</comment>
<dbReference type="Pfam" id="PF13419">
    <property type="entry name" value="HAD_2"/>
    <property type="match status" value="1"/>
</dbReference>
<dbReference type="GO" id="GO:0003824">
    <property type="term" value="F:catalytic activity"/>
    <property type="evidence" value="ECO:0007669"/>
    <property type="project" value="UniProtKB-ARBA"/>
</dbReference>
<dbReference type="InterPro" id="IPR023198">
    <property type="entry name" value="PGP-like_dom2"/>
</dbReference>
<evidence type="ECO:0000256" key="1">
    <source>
        <dbReference type="ARBA" id="ARBA00001946"/>
    </source>
</evidence>
<sequence length="253" mass="27183">MGAFGHQGTVDHAVHKCPPAAVASFVPALRRPMAWLLDIDGTLVLTDEIYLSVFAELLRPYGYEVDLAWYMENVHGKNDREVFSHLFPDATEDELQRLSVQKDACFREKARLLGMKSLAGLPEALALAKREGVRCIAVSNAPRAACECALQCLKDTIAAADVIDGLVVGAECLRPKPFPDPYLVAMELIGRSPSECIVFEDSGSGVASAVAAGVAAVIGIRSSLSDSDLRRQGATVTVVDWRAVDAKLLNSVC</sequence>
<keyword evidence="4" id="KW-0119">Carbohydrate metabolism</keyword>
<keyword evidence="7" id="KW-1185">Reference proteome</keyword>
<dbReference type="InterPro" id="IPR006439">
    <property type="entry name" value="HAD-SF_hydro_IA"/>
</dbReference>
<protein>
    <submittedName>
        <fullName evidence="6">Uncharacterized protein</fullName>
    </submittedName>
</protein>
<dbReference type="SFLD" id="SFLDS00003">
    <property type="entry name" value="Haloacid_Dehalogenase"/>
    <property type="match status" value="1"/>
</dbReference>